<organism evidence="1 2">
    <name type="scientific">Candidatus Dojkabacteria bacterium</name>
    <dbReference type="NCBI Taxonomy" id="2099670"/>
    <lineage>
        <taxon>Bacteria</taxon>
        <taxon>Candidatus Dojkabacteria</taxon>
    </lineage>
</organism>
<evidence type="ECO:0000313" key="1">
    <source>
        <dbReference type="EMBL" id="MCA9382975.1"/>
    </source>
</evidence>
<proteinExistence type="predicted"/>
<gene>
    <name evidence="1" type="ORF">KC909_01290</name>
</gene>
<dbReference type="AlphaFoldDB" id="A0A955L4N0"/>
<dbReference type="Proteomes" id="UP000783287">
    <property type="component" value="Unassembled WGS sequence"/>
</dbReference>
<name>A0A955L4N0_9BACT</name>
<reference evidence="1" key="2">
    <citation type="journal article" date="2021" name="Microbiome">
        <title>Successional dynamics and alternative stable states in a saline activated sludge microbial community over 9 years.</title>
        <authorList>
            <person name="Wang Y."/>
            <person name="Ye J."/>
            <person name="Ju F."/>
            <person name="Liu L."/>
            <person name="Boyd J.A."/>
            <person name="Deng Y."/>
            <person name="Parks D.H."/>
            <person name="Jiang X."/>
            <person name="Yin X."/>
            <person name="Woodcroft B.J."/>
            <person name="Tyson G.W."/>
            <person name="Hugenholtz P."/>
            <person name="Polz M.F."/>
            <person name="Zhang T."/>
        </authorList>
    </citation>
    <scope>NUCLEOTIDE SEQUENCE</scope>
    <source>
        <strain evidence="1">HKST-UBA14</strain>
    </source>
</reference>
<accession>A0A955L4N0</accession>
<protein>
    <submittedName>
        <fullName evidence="1">Uncharacterized protein</fullName>
    </submittedName>
</protein>
<sequence>MSENTFIAQLWQDYGPNWRILGRFRPEHIAAHQEAIPLVEQLDMLTAASENALISLRIIPPELIETAFDDDGISDPSNLGRIAAYGMRRWPVFGGLETDGSLAQRAASVVDQNALTMSAAYNSITILSSTDTGSDGVDTLGIALSLGKRQLAQLSATIPILQGQQENLLKFGGNEPREKLLQGLYLLASGAIGKIAAAAPSLLAFREQQIRTYVTDFWQDFVTIEPAEEDGDSTNIFEQISHLLQADLNEVRAELSDMSPFMAGFAAAASSGAAGDKMVELDREVFDLGRRIGTMVLASGIERILAEQDLEIGPIIYTACDYFLTKSNRYDATKARAQDQIIQSMSEAVALYAQLITRLPQLSGLDLRSGRILLDIDDDREASEAVAAITESLTQHMLRTNTRLTLSDVFNNAPDIEVRNI</sequence>
<comment type="caution">
    <text evidence="1">The sequence shown here is derived from an EMBL/GenBank/DDBJ whole genome shotgun (WGS) entry which is preliminary data.</text>
</comment>
<dbReference type="EMBL" id="JAGQLK010000017">
    <property type="protein sequence ID" value="MCA9382975.1"/>
    <property type="molecule type" value="Genomic_DNA"/>
</dbReference>
<reference evidence="1" key="1">
    <citation type="submission" date="2020-04" db="EMBL/GenBank/DDBJ databases">
        <authorList>
            <person name="Zhang T."/>
        </authorList>
    </citation>
    <scope>NUCLEOTIDE SEQUENCE</scope>
    <source>
        <strain evidence="1">HKST-UBA14</strain>
    </source>
</reference>
<evidence type="ECO:0000313" key="2">
    <source>
        <dbReference type="Proteomes" id="UP000783287"/>
    </source>
</evidence>